<dbReference type="PANTHER" id="PTHR46825">
    <property type="entry name" value="D-ALANYL-D-ALANINE-CARBOXYPEPTIDASE/ENDOPEPTIDASE AMPH"/>
    <property type="match status" value="1"/>
</dbReference>
<dbReference type="InterPro" id="IPR050491">
    <property type="entry name" value="AmpC-like"/>
</dbReference>
<protein>
    <submittedName>
        <fullName evidence="3">Serine hydrolase domain-containing protein</fullName>
        <ecNumber evidence="3">3.-.-.-</ecNumber>
    </submittedName>
</protein>
<dbReference type="Proteomes" id="UP001597013">
    <property type="component" value="Unassembled WGS sequence"/>
</dbReference>
<dbReference type="Gene3D" id="3.40.710.10">
    <property type="entry name" value="DD-peptidase/beta-lactamase superfamily"/>
    <property type="match status" value="1"/>
</dbReference>
<gene>
    <name evidence="3" type="ORF">ACFQ1Q_05650</name>
</gene>
<evidence type="ECO:0000313" key="3">
    <source>
        <dbReference type="EMBL" id="MFD1062723.1"/>
    </source>
</evidence>
<keyword evidence="3" id="KW-0378">Hydrolase</keyword>
<organism evidence="3 4">
    <name type="scientific">Winogradskyella litorisediminis</name>
    <dbReference type="NCBI Taxonomy" id="1156618"/>
    <lineage>
        <taxon>Bacteria</taxon>
        <taxon>Pseudomonadati</taxon>
        <taxon>Bacteroidota</taxon>
        <taxon>Flavobacteriia</taxon>
        <taxon>Flavobacteriales</taxon>
        <taxon>Flavobacteriaceae</taxon>
        <taxon>Winogradskyella</taxon>
    </lineage>
</organism>
<accession>A0ABW3N737</accession>
<proteinExistence type="predicted"/>
<dbReference type="SUPFAM" id="SSF56601">
    <property type="entry name" value="beta-lactamase/transpeptidase-like"/>
    <property type="match status" value="1"/>
</dbReference>
<dbReference type="Pfam" id="PF00144">
    <property type="entry name" value="Beta-lactamase"/>
    <property type="match status" value="1"/>
</dbReference>
<keyword evidence="1" id="KW-0732">Signal</keyword>
<dbReference type="InterPro" id="IPR012338">
    <property type="entry name" value="Beta-lactam/transpept-like"/>
</dbReference>
<dbReference type="GO" id="GO:0016787">
    <property type="term" value="F:hydrolase activity"/>
    <property type="evidence" value="ECO:0007669"/>
    <property type="project" value="UniProtKB-KW"/>
</dbReference>
<evidence type="ECO:0000256" key="1">
    <source>
        <dbReference type="SAM" id="SignalP"/>
    </source>
</evidence>
<comment type="caution">
    <text evidence="3">The sequence shown here is derived from an EMBL/GenBank/DDBJ whole genome shotgun (WGS) entry which is preliminary data.</text>
</comment>
<feature type="domain" description="Beta-lactamase-related" evidence="2">
    <location>
        <begin position="29"/>
        <end position="341"/>
    </location>
</feature>
<dbReference type="PANTHER" id="PTHR46825:SF9">
    <property type="entry name" value="BETA-LACTAMASE-RELATED DOMAIN-CONTAINING PROTEIN"/>
    <property type="match status" value="1"/>
</dbReference>
<dbReference type="EC" id="3.-.-.-" evidence="3"/>
<sequence>MMKVCIKLFCLFVCFGISAQEQFANQIDSILKEYDQVDVPGFSVNVFYQNKVHYSKGFGIANLDYSIKNSDSTIFSLASVSKQFTASAIWALQKEGKINLDDDVRMYLPELPKYNDVIKISHLLNHTSGIRNYHALMSLSGFDYNNTYYDNQYVYELACKQRGLNNVPGEKVTYSNTNYNLLAIIIERISGMNLNEYLVKNILKPLKMNHTFVRVSRGSPIRNKAIGYQKRKNEYVFSSSNQLSYGAGSMGSSTNDMLIWMKMLNGQVSKFEDLAKFLQTTETLTNGEKAKYARGLSVDNYKGHQILSHGGFGFGGRSQMITIPELRIGIIVLSNLQSINSPRIAYQILDILLDKKANKEEIQENKGFNTQDLNLFAGEYKEINSDMAMKLFIENDTLKSIGSIGKVAASLVQFDKNKFHRVTSQNVKYEFLSDKNHDMIIAFGGTPFYFRKAVFIEKNTVVLSDYSGEFYSEELDVVYNFFVENGNLKLSYADNKNISLNPVQLNQFGNGRRTLYHFIKDKNNTVSEMQLSSEGTISGIKFKKKATTN</sequence>
<dbReference type="RefSeq" id="WP_386128843.1">
    <property type="nucleotide sequence ID" value="NZ_JBHTJL010000009.1"/>
</dbReference>
<dbReference type="EMBL" id="JBHTJL010000009">
    <property type="protein sequence ID" value="MFD1062723.1"/>
    <property type="molecule type" value="Genomic_DNA"/>
</dbReference>
<keyword evidence="4" id="KW-1185">Reference proteome</keyword>
<evidence type="ECO:0000259" key="2">
    <source>
        <dbReference type="Pfam" id="PF00144"/>
    </source>
</evidence>
<dbReference type="InterPro" id="IPR001466">
    <property type="entry name" value="Beta-lactam-related"/>
</dbReference>
<reference evidence="4" key="1">
    <citation type="journal article" date="2019" name="Int. J. Syst. Evol. Microbiol.">
        <title>The Global Catalogue of Microorganisms (GCM) 10K type strain sequencing project: providing services to taxonomists for standard genome sequencing and annotation.</title>
        <authorList>
            <consortium name="The Broad Institute Genomics Platform"/>
            <consortium name="The Broad Institute Genome Sequencing Center for Infectious Disease"/>
            <person name="Wu L."/>
            <person name="Ma J."/>
        </authorList>
    </citation>
    <scope>NUCLEOTIDE SEQUENCE [LARGE SCALE GENOMIC DNA]</scope>
    <source>
        <strain evidence="4">CCUG 62215</strain>
    </source>
</reference>
<evidence type="ECO:0000313" key="4">
    <source>
        <dbReference type="Proteomes" id="UP001597013"/>
    </source>
</evidence>
<name>A0ABW3N737_9FLAO</name>
<feature type="chain" id="PRO_5046282210" evidence="1">
    <location>
        <begin position="20"/>
        <end position="549"/>
    </location>
</feature>
<feature type="signal peptide" evidence="1">
    <location>
        <begin position="1"/>
        <end position="19"/>
    </location>
</feature>